<evidence type="ECO:0000313" key="9">
    <source>
        <dbReference type="Proteomes" id="UP000238479"/>
    </source>
</evidence>
<dbReference type="OrthoDB" id="1143226at2759"/>
<dbReference type="OMA" id="FESTNHE"/>
<dbReference type="PROSITE" id="PS50863">
    <property type="entry name" value="B3"/>
    <property type="match status" value="4"/>
</dbReference>
<dbReference type="AlphaFoldDB" id="A0A2P6RN13"/>
<protein>
    <submittedName>
        <fullName evidence="8">Putative transcription factor B3-Domain family</fullName>
    </submittedName>
</protein>
<feature type="domain" description="TF-B3" evidence="7">
    <location>
        <begin position="396"/>
        <end position="449"/>
    </location>
</feature>
<dbReference type="Gene3D" id="2.40.330.10">
    <property type="entry name" value="DNA-binding pseudobarrel domain"/>
    <property type="match status" value="4"/>
</dbReference>
<feature type="region of interest" description="Disordered" evidence="6">
    <location>
        <begin position="456"/>
        <end position="553"/>
    </location>
</feature>
<dbReference type="PANTHER" id="PTHR31391">
    <property type="entry name" value="B3 DOMAIN-CONTAINING PROTEIN OS11G0197600-RELATED"/>
    <property type="match status" value="1"/>
</dbReference>
<dbReference type="InterPro" id="IPR015300">
    <property type="entry name" value="DNA-bd_pseudobarrel_sf"/>
</dbReference>
<feature type="compositionally biased region" description="Acidic residues" evidence="6">
    <location>
        <begin position="499"/>
        <end position="509"/>
    </location>
</feature>
<proteinExistence type="predicted"/>
<comment type="subcellular location">
    <subcellularLocation>
        <location evidence="1">Nucleus</location>
    </subcellularLocation>
</comment>
<evidence type="ECO:0000313" key="8">
    <source>
        <dbReference type="EMBL" id="PRQ47781.1"/>
    </source>
</evidence>
<dbReference type="Pfam" id="PF02362">
    <property type="entry name" value="B3"/>
    <property type="match status" value="4"/>
</dbReference>
<dbReference type="GO" id="GO:0003677">
    <property type="term" value="F:DNA binding"/>
    <property type="evidence" value="ECO:0007669"/>
    <property type="project" value="UniProtKB-KW"/>
</dbReference>
<dbReference type="SMART" id="SM01019">
    <property type="entry name" value="B3"/>
    <property type="match status" value="4"/>
</dbReference>
<dbReference type="Proteomes" id="UP000238479">
    <property type="component" value="Chromosome 2"/>
</dbReference>
<evidence type="ECO:0000256" key="5">
    <source>
        <dbReference type="ARBA" id="ARBA00023242"/>
    </source>
</evidence>
<dbReference type="PANTHER" id="PTHR31391:SF155">
    <property type="entry name" value="B3 DOMAIN-CONTAINING PROTEIN OS11G0197600"/>
    <property type="match status" value="1"/>
</dbReference>
<sequence>MTSLCRKKDPRQKFSPTNCSFLRSMSEDSPTAYLKIPRIYLKKCREKYEKELSKDIHLKLPCGTEWKVEVTEHKGHFWFEKGWEDFFKFYSLQSNGSIDFQYEGNSRFKVKIYDKSKIEIDYPIKSTDMQENGVNDHSPLARPQQPQKKKEATSSGGETDLSANKDEGGKSSTTQRSRKPTTKVPMRMDSSATGGEVTAFQKANEFKSRNPSCFLVTMHSSYIKGHMLWLSTEISKNMLTNLSKNSGNVSLRVSEGSTRRYWAVEMKYDIERARFRLQSGWNKFVQGNKLNAGDVCGFMLIDKIELLFEVNIFRRTEVATSSPGIDEDDVDDKDDRGLHDTNDDYAANENTHRSFKKVLQKSAINHCLWLCSRFSQKHLSNNPSNAELHVPGRTTTWHVGLKYEVGRKRAKFQSGWTKFVRDNNLKIEDECVFVLTDENTFSFVVIVAAKSTLQPDIDDANDNIKDDEDSKNEVDDDTSDEDYSDDEGDDYGVDNAHNDEEEDEDEDIEYSSPQQLHKRKRLSSSTKSSIKDVGASTSTGQFLKQRPGVPRNFHPITVTGNDIALQRAKAFKDVKPHSDVPRSMNPMMARGKNKALWRAQHFHSVEPYFVHAMHHRDVLAPFLELPFDFAKKHLDKRPSHVKLQGSNGEPWSVKFYFADELAGFQDGWIEFVHGLNLKEDDVCAFELIDDTKFIFDVHVYRNT</sequence>
<feature type="domain" description="TF-B3" evidence="7">
    <location>
        <begin position="608"/>
        <end position="703"/>
    </location>
</feature>
<keyword evidence="2" id="KW-0805">Transcription regulation</keyword>
<feature type="region of interest" description="Disordered" evidence="6">
    <location>
        <begin position="128"/>
        <end position="193"/>
    </location>
</feature>
<reference evidence="8 9" key="1">
    <citation type="journal article" date="2018" name="Nat. Genet.">
        <title>The Rosa genome provides new insights in the design of modern roses.</title>
        <authorList>
            <person name="Bendahmane M."/>
        </authorList>
    </citation>
    <scope>NUCLEOTIDE SEQUENCE [LARGE SCALE GENOMIC DNA]</scope>
    <source>
        <strain evidence="9">cv. Old Blush</strain>
    </source>
</reference>
<dbReference type="CDD" id="cd10017">
    <property type="entry name" value="B3_DNA"/>
    <property type="match status" value="4"/>
</dbReference>
<gene>
    <name evidence="8" type="ORF">RchiOBHm_Chr2g0103451</name>
</gene>
<organism evidence="8 9">
    <name type="scientific">Rosa chinensis</name>
    <name type="common">China rose</name>
    <dbReference type="NCBI Taxonomy" id="74649"/>
    <lineage>
        <taxon>Eukaryota</taxon>
        <taxon>Viridiplantae</taxon>
        <taxon>Streptophyta</taxon>
        <taxon>Embryophyta</taxon>
        <taxon>Tracheophyta</taxon>
        <taxon>Spermatophyta</taxon>
        <taxon>Magnoliopsida</taxon>
        <taxon>eudicotyledons</taxon>
        <taxon>Gunneridae</taxon>
        <taxon>Pentapetalae</taxon>
        <taxon>rosids</taxon>
        <taxon>fabids</taxon>
        <taxon>Rosales</taxon>
        <taxon>Rosaceae</taxon>
        <taxon>Rosoideae</taxon>
        <taxon>Rosoideae incertae sedis</taxon>
        <taxon>Rosa</taxon>
    </lineage>
</organism>
<evidence type="ECO:0000256" key="2">
    <source>
        <dbReference type="ARBA" id="ARBA00023015"/>
    </source>
</evidence>
<feature type="compositionally biased region" description="Acidic residues" evidence="6">
    <location>
        <begin position="456"/>
        <end position="492"/>
    </location>
</feature>
<feature type="region of interest" description="Disordered" evidence="6">
    <location>
        <begin position="322"/>
        <end position="345"/>
    </location>
</feature>
<evidence type="ECO:0000256" key="3">
    <source>
        <dbReference type="ARBA" id="ARBA00023125"/>
    </source>
</evidence>
<evidence type="ECO:0000256" key="6">
    <source>
        <dbReference type="SAM" id="MobiDB-lite"/>
    </source>
</evidence>
<keyword evidence="5" id="KW-0539">Nucleus</keyword>
<dbReference type="SUPFAM" id="SSF101936">
    <property type="entry name" value="DNA-binding pseudobarrel domain"/>
    <property type="match status" value="4"/>
</dbReference>
<evidence type="ECO:0000256" key="4">
    <source>
        <dbReference type="ARBA" id="ARBA00023163"/>
    </source>
</evidence>
<dbReference type="InterPro" id="IPR044837">
    <property type="entry name" value="REM16-like"/>
</dbReference>
<keyword evidence="9" id="KW-1185">Reference proteome</keyword>
<keyword evidence="4" id="KW-0804">Transcription</keyword>
<comment type="caution">
    <text evidence="8">The sequence shown here is derived from an EMBL/GenBank/DDBJ whole genome shotgun (WGS) entry which is preliminary data.</text>
</comment>
<dbReference type="EMBL" id="PDCK01000040">
    <property type="protein sequence ID" value="PRQ47781.1"/>
    <property type="molecule type" value="Genomic_DNA"/>
</dbReference>
<keyword evidence="3" id="KW-0238">DNA-binding</keyword>
<feature type="domain" description="TF-B3" evidence="7">
    <location>
        <begin position="19"/>
        <end position="116"/>
    </location>
</feature>
<dbReference type="InterPro" id="IPR003340">
    <property type="entry name" value="B3_DNA-bd"/>
</dbReference>
<dbReference type="STRING" id="74649.A0A2P6RN13"/>
<dbReference type="Gramene" id="PRQ47781">
    <property type="protein sequence ID" value="PRQ47781"/>
    <property type="gene ID" value="RchiOBHm_Chr2g0103451"/>
</dbReference>
<accession>A0A2P6RN13</accession>
<feature type="compositionally biased region" description="Basic and acidic residues" evidence="6">
    <location>
        <begin position="333"/>
        <end position="342"/>
    </location>
</feature>
<evidence type="ECO:0000259" key="7">
    <source>
        <dbReference type="PROSITE" id="PS50863"/>
    </source>
</evidence>
<evidence type="ECO:0000256" key="1">
    <source>
        <dbReference type="ARBA" id="ARBA00004123"/>
    </source>
</evidence>
<dbReference type="GO" id="GO:0005634">
    <property type="term" value="C:nucleus"/>
    <property type="evidence" value="ECO:0007669"/>
    <property type="project" value="UniProtKB-SubCell"/>
</dbReference>
<feature type="domain" description="TF-B3" evidence="7">
    <location>
        <begin position="213"/>
        <end position="316"/>
    </location>
</feature>
<name>A0A2P6RN13_ROSCH</name>